<dbReference type="RefSeq" id="XP_018712185.1">
    <property type="nucleotide sequence ID" value="XM_018857491.1"/>
</dbReference>
<evidence type="ECO:0000313" key="10">
    <source>
        <dbReference type="Proteomes" id="UP000092555"/>
    </source>
</evidence>
<dbReference type="Gene3D" id="3.40.50.10240">
    <property type="entry name" value="Thiamin pyrophosphokinase, catalytic domain"/>
    <property type="match status" value="1"/>
</dbReference>
<dbReference type="InterPro" id="IPR007373">
    <property type="entry name" value="Thiamin_PyroPKinase_B1-bd"/>
</dbReference>
<evidence type="ECO:0000256" key="1">
    <source>
        <dbReference type="ARBA" id="ARBA00005078"/>
    </source>
</evidence>
<dbReference type="EMBL" id="LXTC01000003">
    <property type="protein sequence ID" value="OBA21675.1"/>
    <property type="molecule type" value="Genomic_DNA"/>
</dbReference>
<dbReference type="InterPro" id="IPR006282">
    <property type="entry name" value="Thi_PPkinase"/>
</dbReference>
<accession>A0A1A0HCF4</accession>
<dbReference type="SMART" id="SM00983">
    <property type="entry name" value="TPK_B1_binding"/>
    <property type="match status" value="1"/>
</dbReference>
<evidence type="ECO:0000256" key="2">
    <source>
        <dbReference type="ARBA" id="ARBA00006785"/>
    </source>
</evidence>
<dbReference type="InterPro" id="IPR007371">
    <property type="entry name" value="TPK_catalytic"/>
</dbReference>
<comment type="catalytic activity">
    <reaction evidence="7">
        <text>thiamine + ATP = thiamine diphosphate + AMP + H(+)</text>
        <dbReference type="Rhea" id="RHEA:11576"/>
        <dbReference type="ChEBI" id="CHEBI:15378"/>
        <dbReference type="ChEBI" id="CHEBI:18385"/>
        <dbReference type="ChEBI" id="CHEBI:30616"/>
        <dbReference type="ChEBI" id="CHEBI:58937"/>
        <dbReference type="ChEBI" id="CHEBI:456215"/>
    </reaction>
</comment>
<name>A0A1A0HCF4_9ASCO</name>
<comment type="caution">
    <text evidence="9">The sequence shown here is derived from an EMBL/GenBank/DDBJ whole genome shotgun (WGS) entry which is preliminary data.</text>
</comment>
<dbReference type="Gene3D" id="2.60.120.320">
    <property type="entry name" value="Thiamin pyrophosphokinase, thiamin-binding domain"/>
    <property type="match status" value="1"/>
</dbReference>
<comment type="similarity">
    <text evidence="2 7">Belongs to the thiamine pyrophosphokinase family.</text>
</comment>
<evidence type="ECO:0000256" key="6">
    <source>
        <dbReference type="ARBA" id="ARBA00022840"/>
    </source>
</evidence>
<dbReference type="OrthoDB" id="25149at2759"/>
<evidence type="ECO:0000259" key="8">
    <source>
        <dbReference type="SMART" id="SM00983"/>
    </source>
</evidence>
<dbReference type="InterPro" id="IPR036371">
    <property type="entry name" value="TPK_B1-bd_sf"/>
</dbReference>
<dbReference type="PANTHER" id="PTHR13622">
    <property type="entry name" value="THIAMIN PYROPHOSPHOKINASE"/>
    <property type="match status" value="1"/>
</dbReference>
<dbReference type="GO" id="GO:0006772">
    <property type="term" value="P:thiamine metabolic process"/>
    <property type="evidence" value="ECO:0007669"/>
    <property type="project" value="InterPro"/>
</dbReference>
<dbReference type="Proteomes" id="UP000092555">
    <property type="component" value="Unassembled WGS sequence"/>
</dbReference>
<proteinExistence type="inferred from homology"/>
<dbReference type="STRING" id="869754.A0A1A0HCF4"/>
<dbReference type="PANTHER" id="PTHR13622:SF8">
    <property type="entry name" value="THIAMIN PYROPHOSPHOKINASE 1"/>
    <property type="match status" value="1"/>
</dbReference>
<dbReference type="InterPro" id="IPR036759">
    <property type="entry name" value="TPK_catalytic_sf"/>
</dbReference>
<dbReference type="SUPFAM" id="SSF63862">
    <property type="entry name" value="Thiamin pyrophosphokinase, substrate-binding domain"/>
    <property type="match status" value="1"/>
</dbReference>
<keyword evidence="5 7" id="KW-0418">Kinase</keyword>
<evidence type="ECO:0000256" key="3">
    <source>
        <dbReference type="ARBA" id="ARBA00022679"/>
    </source>
</evidence>
<dbReference type="Pfam" id="PF04263">
    <property type="entry name" value="TPK_catalytic"/>
    <property type="match status" value="1"/>
</dbReference>
<dbReference type="GO" id="GO:0004788">
    <property type="term" value="F:thiamine diphosphokinase activity"/>
    <property type="evidence" value="ECO:0007669"/>
    <property type="project" value="UniProtKB-UniRule"/>
</dbReference>
<dbReference type="GO" id="GO:0030975">
    <property type="term" value="F:thiamine binding"/>
    <property type="evidence" value="ECO:0007669"/>
    <property type="project" value="UniProtKB-UniRule"/>
</dbReference>
<dbReference type="AlphaFoldDB" id="A0A1A0HCF4"/>
<comment type="pathway">
    <text evidence="1 7">Cofactor biosynthesis; thiamine diphosphate biosynthesis; thiamine diphosphate from thiamine: step 1/1.</text>
</comment>
<keyword evidence="10" id="KW-1185">Reference proteome</keyword>
<feature type="domain" description="Thiamin pyrophosphokinase thiamin-binding" evidence="8">
    <location>
        <begin position="221"/>
        <end position="293"/>
    </location>
</feature>
<keyword evidence="3 7" id="KW-0808">Transferase</keyword>
<protein>
    <recommendedName>
        <fullName evidence="7">Thiamine pyrophosphokinase</fullName>
        <ecNumber evidence="7">2.7.6.2</ecNumber>
    </recommendedName>
</protein>
<dbReference type="Pfam" id="PF04265">
    <property type="entry name" value="TPK_B1_binding"/>
    <property type="match status" value="1"/>
</dbReference>
<dbReference type="GeneID" id="30030467"/>
<dbReference type="GO" id="GO:0005524">
    <property type="term" value="F:ATP binding"/>
    <property type="evidence" value="ECO:0007669"/>
    <property type="project" value="UniProtKB-UniRule"/>
</dbReference>
<organism evidence="9 10">
    <name type="scientific">Metschnikowia bicuspidata var. bicuspidata NRRL YB-4993</name>
    <dbReference type="NCBI Taxonomy" id="869754"/>
    <lineage>
        <taxon>Eukaryota</taxon>
        <taxon>Fungi</taxon>
        <taxon>Dikarya</taxon>
        <taxon>Ascomycota</taxon>
        <taxon>Saccharomycotina</taxon>
        <taxon>Pichiomycetes</taxon>
        <taxon>Metschnikowiaceae</taxon>
        <taxon>Metschnikowia</taxon>
    </lineage>
</organism>
<dbReference type="UniPathway" id="UPA00060">
    <property type="reaction ID" value="UER00597"/>
</dbReference>
<dbReference type="CDD" id="cd07995">
    <property type="entry name" value="TPK"/>
    <property type="match status" value="1"/>
</dbReference>
<keyword evidence="6 7" id="KW-0067">ATP-binding</keyword>
<evidence type="ECO:0000256" key="4">
    <source>
        <dbReference type="ARBA" id="ARBA00022741"/>
    </source>
</evidence>
<evidence type="ECO:0000256" key="7">
    <source>
        <dbReference type="PIRNR" id="PIRNR031057"/>
    </source>
</evidence>
<evidence type="ECO:0000313" key="9">
    <source>
        <dbReference type="EMBL" id="OBA21675.1"/>
    </source>
</evidence>
<gene>
    <name evidence="9" type="ORF">METBIDRAFT_42056</name>
</gene>
<keyword evidence="4 7" id="KW-0547">Nucleotide-binding</keyword>
<sequence length="315" mass="33886">MSVTERPADFHVHRPAGPHTHLEPFAAFERQKGPGTSALVVLNTPLHRVDVRALWAHSPVHVCADGGANRLYEYFADAAERARFVPTYITGDCDSLRPDVRAYYESRGCTVIPQYGQYASDFMKAIKVVLLHGCAAGRAALQLPVEPDAGLDGLVERLVERPVGADGAPRTTAVHVAGGVGGRLDQTFQLINQMYAVQAAHAWVHVVFFTPQDVVFLAPRGVTYVTYSARAVFNARDRVPRCGLLPFGRRTVLSSRGLLYDVAGWPSEIGGAVSSSNGVCGTDGFVVESSEDVVVSVEVSRALPRPPSPVGLGSR</sequence>
<reference evidence="9 10" key="1">
    <citation type="submission" date="2016-05" db="EMBL/GenBank/DDBJ databases">
        <title>Comparative genomics of biotechnologically important yeasts.</title>
        <authorList>
            <consortium name="DOE Joint Genome Institute"/>
            <person name="Riley R."/>
            <person name="Haridas S."/>
            <person name="Wolfe K.H."/>
            <person name="Lopes M.R."/>
            <person name="Hittinger C.T."/>
            <person name="Goker M."/>
            <person name="Salamov A."/>
            <person name="Wisecaver J."/>
            <person name="Long T.M."/>
            <person name="Aerts A.L."/>
            <person name="Barry K."/>
            <person name="Choi C."/>
            <person name="Clum A."/>
            <person name="Coughlan A.Y."/>
            <person name="Deshpande S."/>
            <person name="Douglass A.P."/>
            <person name="Hanson S.J."/>
            <person name="Klenk H.-P."/>
            <person name="LaButti K."/>
            <person name="Lapidus A."/>
            <person name="Lindquist E."/>
            <person name="Lipzen A."/>
            <person name="Meier-kolthoff J.P."/>
            <person name="Ohm R.A."/>
            <person name="Otillar R.P."/>
            <person name="Pangilinan J."/>
            <person name="Peng Y."/>
            <person name="Rokas A."/>
            <person name="Rosa C.A."/>
            <person name="Scheuner C."/>
            <person name="Sibirny A.A."/>
            <person name="Slot J.C."/>
            <person name="Stielow J.B."/>
            <person name="Sun H."/>
            <person name="Kurtzman C.P."/>
            <person name="Blackwell M."/>
            <person name="Grigoriev I.V."/>
            <person name="Jeffries T.W."/>
        </authorList>
    </citation>
    <scope>NUCLEOTIDE SEQUENCE [LARGE SCALE GENOMIC DNA]</scope>
    <source>
        <strain evidence="9 10">NRRL YB-4993</strain>
    </source>
</reference>
<dbReference type="InterPro" id="IPR016966">
    <property type="entry name" value="Thiamin_pyrophosphokinase_euk"/>
</dbReference>
<dbReference type="GO" id="GO:0009229">
    <property type="term" value="P:thiamine diphosphate biosynthetic process"/>
    <property type="evidence" value="ECO:0007669"/>
    <property type="project" value="UniProtKB-UniRule"/>
</dbReference>
<dbReference type="PIRSF" id="PIRSF031057">
    <property type="entry name" value="Thiamin_pyrophosphokinase"/>
    <property type="match status" value="1"/>
</dbReference>
<dbReference type="SUPFAM" id="SSF63999">
    <property type="entry name" value="Thiamin pyrophosphokinase, catalytic domain"/>
    <property type="match status" value="1"/>
</dbReference>
<evidence type="ECO:0000256" key="5">
    <source>
        <dbReference type="ARBA" id="ARBA00022777"/>
    </source>
</evidence>
<dbReference type="GO" id="GO:0016301">
    <property type="term" value="F:kinase activity"/>
    <property type="evidence" value="ECO:0007669"/>
    <property type="project" value="UniProtKB-UniRule"/>
</dbReference>
<dbReference type="EC" id="2.7.6.2" evidence="7"/>